<dbReference type="RefSeq" id="WP_172770381.1">
    <property type="nucleotide sequence ID" value="NZ_JABDSI010000137.1"/>
</dbReference>
<dbReference type="AlphaFoldDB" id="A0A848R2D6"/>
<comment type="caution">
    <text evidence="2">The sequence shown here is derived from an EMBL/GenBank/DDBJ whole genome shotgun (WGS) entry which is preliminary data.</text>
</comment>
<accession>A0A848R2D6</accession>
<evidence type="ECO:0000256" key="1">
    <source>
        <dbReference type="SAM" id="MobiDB-lite"/>
    </source>
</evidence>
<feature type="region of interest" description="Disordered" evidence="1">
    <location>
        <begin position="53"/>
        <end position="72"/>
    </location>
</feature>
<sequence length="245" mass="27943">MNINASKEHKKDTSRIIRSNNKLLDSSREANRNKYAHTIQCRVPYSEFEEPHPIAETGSYSPHADDSIFRKNRNRRSQFKFGSKTRDEVLGKPEYHPRYIGTRVVSIIDSSGQYNNVEGIQLDHAQSWENIANIMDSHNIMVADGLLATYYTVYDAKKYYNDQSNLHPVLGSLNASAGAVGVALYRYPNPNLAHYIGDLQTSWMNFQNYISSGIVESQGRGEHFIINKLVRIKETLDMIVDENIV</sequence>
<evidence type="ECO:0000313" key="3">
    <source>
        <dbReference type="Proteomes" id="UP000583639"/>
    </source>
</evidence>
<evidence type="ECO:0000313" key="2">
    <source>
        <dbReference type="EMBL" id="NMW42461.1"/>
    </source>
</evidence>
<name>A0A848R2D6_PHOVU</name>
<gene>
    <name evidence="2" type="ORF">HKQ55_20625</name>
</gene>
<protein>
    <submittedName>
        <fullName evidence="2">Uncharacterized protein</fullName>
    </submittedName>
</protein>
<organism evidence="2 3">
    <name type="scientific">Phocaeicola vulgatus</name>
    <name type="common">Bacteroides vulgatus</name>
    <dbReference type="NCBI Taxonomy" id="821"/>
    <lineage>
        <taxon>Bacteria</taxon>
        <taxon>Pseudomonadati</taxon>
        <taxon>Bacteroidota</taxon>
        <taxon>Bacteroidia</taxon>
        <taxon>Bacteroidales</taxon>
        <taxon>Bacteroidaceae</taxon>
        <taxon>Phocaeicola</taxon>
    </lineage>
</organism>
<feature type="region of interest" description="Disordered" evidence="1">
    <location>
        <begin position="1"/>
        <end position="29"/>
    </location>
</feature>
<dbReference type="Proteomes" id="UP000583639">
    <property type="component" value="Unassembled WGS sequence"/>
</dbReference>
<proteinExistence type="predicted"/>
<dbReference type="EMBL" id="JABDSI010000137">
    <property type="protein sequence ID" value="NMW42461.1"/>
    <property type="molecule type" value="Genomic_DNA"/>
</dbReference>
<feature type="compositionally biased region" description="Basic and acidic residues" evidence="1">
    <location>
        <begin position="1"/>
        <end position="15"/>
    </location>
</feature>
<reference evidence="2 3" key="1">
    <citation type="submission" date="2020-04" db="EMBL/GenBank/DDBJ databases">
        <title>A novel gut-associated lysogenic phage, Bacteroides phage BV01, alters the host transcriptome and bile acid metabolism in Bacteroides vulgatus.</title>
        <authorList>
            <person name="Campbell D.E."/>
            <person name="Ly L."/>
            <person name="Ridlon J.M."/>
            <person name="Hsiao A."/>
            <person name="Degnan P.H."/>
        </authorList>
    </citation>
    <scope>NUCLEOTIDE SEQUENCE [LARGE SCALE GENOMIC DNA]</scope>
    <source>
        <strain evidence="2 3">VPI-BV8526</strain>
    </source>
</reference>